<dbReference type="SUPFAM" id="SSF52821">
    <property type="entry name" value="Rhodanese/Cell cycle control phosphatase"/>
    <property type="match status" value="1"/>
</dbReference>
<evidence type="ECO:0000313" key="3">
    <source>
        <dbReference type="Proteomes" id="UP001347146"/>
    </source>
</evidence>
<reference evidence="2 3" key="1">
    <citation type="submission" date="2024-01" db="EMBL/GenBank/DDBJ databases">
        <title>Draft genome sequence of Gordonia sp. LSe1-13.</title>
        <authorList>
            <person name="Suphannarot A."/>
            <person name="Mingma R."/>
        </authorList>
    </citation>
    <scope>NUCLEOTIDE SEQUENCE [LARGE SCALE GENOMIC DNA]</scope>
    <source>
        <strain evidence="2 3">LSe1-13</strain>
    </source>
</reference>
<proteinExistence type="predicted"/>
<sequence>MTAVLGTLATESVTLDPTVAQATVAPLSAQAADYAMLVATGTTPVDVRSQRKRDADGVLSGALAIDAAEILTRLTPGTDESLTSADADARWLLISDDGHEAEWLAWHLQARGITGAVFVVGGFRALRRARVVGTISEQELAAISAH</sequence>
<evidence type="ECO:0000259" key="1">
    <source>
        <dbReference type="PROSITE" id="PS50206"/>
    </source>
</evidence>
<evidence type="ECO:0000313" key="2">
    <source>
        <dbReference type="EMBL" id="MEE3853246.1"/>
    </source>
</evidence>
<dbReference type="PROSITE" id="PS50206">
    <property type="entry name" value="RHODANESE_3"/>
    <property type="match status" value="1"/>
</dbReference>
<dbReference type="InterPro" id="IPR036873">
    <property type="entry name" value="Rhodanese-like_dom_sf"/>
</dbReference>
<dbReference type="InterPro" id="IPR001763">
    <property type="entry name" value="Rhodanese-like_dom"/>
</dbReference>
<name>A0ABU7MKT8_9ACTN</name>
<gene>
    <name evidence="2" type="ORF">VZC37_23110</name>
</gene>
<dbReference type="Gene3D" id="3.40.250.10">
    <property type="entry name" value="Rhodanese-like domain"/>
    <property type="match status" value="1"/>
</dbReference>
<dbReference type="EMBL" id="JAZDUF010000009">
    <property type="protein sequence ID" value="MEE3853246.1"/>
    <property type="molecule type" value="Genomic_DNA"/>
</dbReference>
<dbReference type="Proteomes" id="UP001347146">
    <property type="component" value="Unassembled WGS sequence"/>
</dbReference>
<accession>A0ABU7MKT8</accession>
<protein>
    <submittedName>
        <fullName evidence="2">Rhodanese-like domain-containing protein</fullName>
    </submittedName>
</protein>
<comment type="caution">
    <text evidence="2">The sequence shown here is derived from an EMBL/GenBank/DDBJ whole genome shotgun (WGS) entry which is preliminary data.</text>
</comment>
<dbReference type="RefSeq" id="WP_330436218.1">
    <property type="nucleotide sequence ID" value="NZ_JAZDUF010000009.1"/>
</dbReference>
<keyword evidence="3" id="KW-1185">Reference proteome</keyword>
<organism evidence="2 3">
    <name type="scientific">Gordonia sesuvii</name>
    <dbReference type="NCBI Taxonomy" id="3116777"/>
    <lineage>
        <taxon>Bacteria</taxon>
        <taxon>Bacillati</taxon>
        <taxon>Actinomycetota</taxon>
        <taxon>Actinomycetes</taxon>
        <taxon>Mycobacteriales</taxon>
        <taxon>Gordoniaceae</taxon>
        <taxon>Gordonia</taxon>
    </lineage>
</organism>
<feature type="domain" description="Rhodanese" evidence="1">
    <location>
        <begin position="45"/>
        <end position="130"/>
    </location>
</feature>